<dbReference type="Pfam" id="PF02028">
    <property type="entry name" value="BCCT"/>
    <property type="match status" value="1"/>
</dbReference>
<dbReference type="STRING" id="52689.AKG39_10470"/>
<feature type="transmembrane region" description="Helical" evidence="8">
    <location>
        <begin position="478"/>
        <end position="501"/>
    </location>
</feature>
<evidence type="ECO:0000256" key="2">
    <source>
        <dbReference type="ARBA" id="ARBA00005658"/>
    </source>
</evidence>
<evidence type="ECO:0000256" key="3">
    <source>
        <dbReference type="ARBA" id="ARBA00022448"/>
    </source>
</evidence>
<keyword evidence="3" id="KW-0813">Transport</keyword>
<evidence type="ECO:0000256" key="7">
    <source>
        <dbReference type="ARBA" id="ARBA00023136"/>
    </source>
</evidence>
<feature type="transmembrane region" description="Helical" evidence="8">
    <location>
        <begin position="15"/>
        <end position="33"/>
    </location>
</feature>
<proteinExistence type="inferred from homology"/>
<keyword evidence="4" id="KW-1003">Cell membrane</keyword>
<feature type="transmembrane region" description="Helical" evidence="8">
    <location>
        <begin position="412"/>
        <end position="433"/>
    </location>
</feature>
<dbReference type="RefSeq" id="WP_050740345.1">
    <property type="nucleotide sequence ID" value="NZ_LGYO01000025.1"/>
</dbReference>
<evidence type="ECO:0000256" key="8">
    <source>
        <dbReference type="SAM" id="Phobius"/>
    </source>
</evidence>
<dbReference type="AlphaFoldDB" id="A0A0L6U022"/>
<dbReference type="InterPro" id="IPR000060">
    <property type="entry name" value="BCCT_transptr"/>
</dbReference>
<evidence type="ECO:0000256" key="6">
    <source>
        <dbReference type="ARBA" id="ARBA00022989"/>
    </source>
</evidence>
<name>A0A0L6U022_9FIRM</name>
<evidence type="ECO:0000256" key="4">
    <source>
        <dbReference type="ARBA" id="ARBA00022475"/>
    </source>
</evidence>
<evidence type="ECO:0000256" key="5">
    <source>
        <dbReference type="ARBA" id="ARBA00022692"/>
    </source>
</evidence>
<feature type="transmembrane region" description="Helical" evidence="8">
    <location>
        <begin position="198"/>
        <end position="220"/>
    </location>
</feature>
<comment type="subcellular location">
    <subcellularLocation>
        <location evidence="1">Cell membrane</location>
        <topology evidence="1">Multi-pass membrane protein</topology>
    </subcellularLocation>
</comment>
<keyword evidence="6 8" id="KW-1133">Transmembrane helix</keyword>
<dbReference type="Proteomes" id="UP000036873">
    <property type="component" value="Unassembled WGS sequence"/>
</dbReference>
<dbReference type="PATRIC" id="fig|52689.4.peg.1309"/>
<evidence type="ECO:0000256" key="1">
    <source>
        <dbReference type="ARBA" id="ARBA00004651"/>
    </source>
</evidence>
<keyword evidence="5 8" id="KW-0812">Transmembrane</keyword>
<feature type="transmembrane region" description="Helical" evidence="8">
    <location>
        <begin position="53"/>
        <end position="72"/>
    </location>
</feature>
<sequence length="542" mass="59513">MEKKERFFNIINKRIFFPPAIALVIFVFIGILFPEQFGAAANAALNFVFKYFSWFLVPVVVVMLGFCLWAGFSKYGNIRLGGPDAKPTMSKAVWFAIALTSGIGVGITFYGVYEPVLFSMTPPDFLSVIPMSEAAIFSAMQFTFLHWGLHPYAVYTTAGLIIVFMFYNGKQPFRCSSALYPLLGKKAYKGIGDAVDSLFVFAVIGGTATSLGLAVLLIARGLEYLYGIPSNAVSWLAILLAVAGICVLAATTGVSKGIAFLGNTNTILYIFVLIFAFIAVDPLKVTELLFSSVGEYFQNFIHLSLYLEPIERTGWISSWNVFYNTWWLAVAPLVGLFFVKLAYGRTIREFVTVNLFAPVIFSFLWFGLFGGGSIIMDKFHGGTIGVLIAKIGSDMSLYAFFEQFPFSRIMNFIALVVVILSIITLVQAIMVAVAQMTCKSTEDTTGDVTPPKISIVFWGVAMLLIAYALLISGGISALQTACVVCGLPVAIIFCFGMVAYVKSMHNLKDFDSYSNGDLSIYMKNENTVLKEDVPMVTYSDES</sequence>
<accession>A0A0L6U022</accession>
<dbReference type="PANTHER" id="PTHR30047:SF7">
    <property type="entry name" value="HIGH-AFFINITY CHOLINE TRANSPORT PROTEIN"/>
    <property type="match status" value="1"/>
</dbReference>
<feature type="transmembrane region" description="Helical" evidence="8">
    <location>
        <begin position="258"/>
        <end position="280"/>
    </location>
</feature>
<feature type="transmembrane region" description="Helical" evidence="8">
    <location>
        <begin position="325"/>
        <end position="343"/>
    </location>
</feature>
<feature type="transmembrane region" description="Helical" evidence="8">
    <location>
        <begin position="92"/>
        <end position="113"/>
    </location>
</feature>
<gene>
    <name evidence="9" type="ORF">AKG39_10470</name>
</gene>
<feature type="transmembrane region" description="Helical" evidence="8">
    <location>
        <begin position="355"/>
        <end position="376"/>
    </location>
</feature>
<reference evidence="10" key="1">
    <citation type="submission" date="2015-07" db="EMBL/GenBank/DDBJ databases">
        <title>Draft genome sequence of Acetobacterium bakii DSM 8293, a potential psychrophilic chemical producer through syngas fermentation.</title>
        <authorList>
            <person name="Song Y."/>
            <person name="Hwang S."/>
            <person name="Cho B.-K."/>
        </authorList>
    </citation>
    <scope>NUCLEOTIDE SEQUENCE [LARGE SCALE GENOMIC DNA]</scope>
    <source>
        <strain evidence="10">DSM 8239</strain>
    </source>
</reference>
<feature type="transmembrane region" description="Helical" evidence="8">
    <location>
        <begin position="453"/>
        <end position="471"/>
    </location>
</feature>
<feature type="transmembrane region" description="Helical" evidence="8">
    <location>
        <begin position="382"/>
        <end position="400"/>
    </location>
</feature>
<dbReference type="GO" id="GO:0005886">
    <property type="term" value="C:plasma membrane"/>
    <property type="evidence" value="ECO:0007669"/>
    <property type="project" value="UniProtKB-SubCell"/>
</dbReference>
<dbReference type="EMBL" id="LGYO01000025">
    <property type="protein sequence ID" value="KNZ41702.1"/>
    <property type="molecule type" value="Genomic_DNA"/>
</dbReference>
<protein>
    <recommendedName>
        <fullName evidence="11">Choline transporter</fullName>
    </recommendedName>
</protein>
<feature type="transmembrane region" description="Helical" evidence="8">
    <location>
        <begin position="149"/>
        <end position="167"/>
    </location>
</feature>
<keyword evidence="10" id="KW-1185">Reference proteome</keyword>
<comment type="similarity">
    <text evidence="2">Belongs to the BCCT transporter (TC 2.A.15) family.</text>
</comment>
<evidence type="ECO:0008006" key="11">
    <source>
        <dbReference type="Google" id="ProtNLM"/>
    </source>
</evidence>
<comment type="caution">
    <text evidence="9">The sequence shown here is derived from an EMBL/GenBank/DDBJ whole genome shotgun (WGS) entry which is preliminary data.</text>
</comment>
<feature type="transmembrane region" description="Helical" evidence="8">
    <location>
        <begin position="232"/>
        <end position="251"/>
    </location>
</feature>
<keyword evidence="7 8" id="KW-0472">Membrane</keyword>
<dbReference type="PANTHER" id="PTHR30047">
    <property type="entry name" value="HIGH-AFFINITY CHOLINE TRANSPORT PROTEIN-RELATED"/>
    <property type="match status" value="1"/>
</dbReference>
<evidence type="ECO:0000313" key="9">
    <source>
        <dbReference type="EMBL" id="KNZ41702.1"/>
    </source>
</evidence>
<dbReference type="GO" id="GO:0022857">
    <property type="term" value="F:transmembrane transporter activity"/>
    <property type="evidence" value="ECO:0007669"/>
    <property type="project" value="InterPro"/>
</dbReference>
<evidence type="ECO:0000313" key="10">
    <source>
        <dbReference type="Proteomes" id="UP000036873"/>
    </source>
</evidence>
<organism evidence="9 10">
    <name type="scientific">Acetobacterium bakii</name>
    <dbReference type="NCBI Taxonomy" id="52689"/>
    <lineage>
        <taxon>Bacteria</taxon>
        <taxon>Bacillati</taxon>
        <taxon>Bacillota</taxon>
        <taxon>Clostridia</taxon>
        <taxon>Eubacteriales</taxon>
        <taxon>Eubacteriaceae</taxon>
        <taxon>Acetobacterium</taxon>
    </lineage>
</organism>